<evidence type="ECO:0000259" key="1">
    <source>
        <dbReference type="Pfam" id="PF00551"/>
    </source>
</evidence>
<name>A0A1I6HTK8_9EURY</name>
<keyword evidence="3" id="KW-0808">Transferase</keyword>
<proteinExistence type="predicted"/>
<dbReference type="InterPro" id="IPR036477">
    <property type="entry name" value="Formyl_transf_N_sf"/>
</dbReference>
<dbReference type="STRING" id="555875.SAMN04488124_2434"/>
<dbReference type="Proteomes" id="UP000243250">
    <property type="component" value="Unassembled WGS sequence"/>
</dbReference>
<feature type="domain" description="N-formyltransferase dimerization C-terminal" evidence="2">
    <location>
        <begin position="224"/>
        <end position="254"/>
    </location>
</feature>
<dbReference type="Gene3D" id="3.40.50.12230">
    <property type="match status" value="1"/>
</dbReference>
<dbReference type="AlphaFoldDB" id="A0A1I6HTK8"/>
<dbReference type="GO" id="GO:0005829">
    <property type="term" value="C:cytosol"/>
    <property type="evidence" value="ECO:0007669"/>
    <property type="project" value="TreeGrafter"/>
</dbReference>
<dbReference type="SUPFAM" id="SSF53328">
    <property type="entry name" value="Formyltransferase"/>
    <property type="match status" value="1"/>
</dbReference>
<dbReference type="PANTHER" id="PTHR11138">
    <property type="entry name" value="METHIONYL-TRNA FORMYLTRANSFERASE"/>
    <property type="match status" value="1"/>
</dbReference>
<accession>A0A1I6HTK8</accession>
<dbReference type="InterPro" id="IPR002376">
    <property type="entry name" value="Formyl_transf_N"/>
</dbReference>
<gene>
    <name evidence="3" type="ORF">SAMN04488124_2434</name>
</gene>
<dbReference type="EMBL" id="FOYS01000004">
    <property type="protein sequence ID" value="SFR57763.1"/>
    <property type="molecule type" value="Genomic_DNA"/>
</dbReference>
<organism evidence="3 4">
    <name type="scientific">Halogeometricum limi</name>
    <dbReference type="NCBI Taxonomy" id="555875"/>
    <lineage>
        <taxon>Archaea</taxon>
        <taxon>Methanobacteriati</taxon>
        <taxon>Methanobacteriota</taxon>
        <taxon>Stenosarchaea group</taxon>
        <taxon>Halobacteria</taxon>
        <taxon>Halobacteriales</taxon>
        <taxon>Haloferacaceae</taxon>
        <taxon>Halogeometricum</taxon>
    </lineage>
</organism>
<feature type="domain" description="Formyl transferase N-terminal" evidence="1">
    <location>
        <begin position="61"/>
        <end position="174"/>
    </location>
</feature>
<dbReference type="RefSeq" id="WP_089881228.1">
    <property type="nucleotide sequence ID" value="NZ_FOYS01000004.1"/>
</dbReference>
<evidence type="ECO:0000313" key="3">
    <source>
        <dbReference type="EMBL" id="SFR57763.1"/>
    </source>
</evidence>
<dbReference type="GO" id="GO:0004479">
    <property type="term" value="F:methionyl-tRNA formyltransferase activity"/>
    <property type="evidence" value="ECO:0007669"/>
    <property type="project" value="TreeGrafter"/>
</dbReference>
<dbReference type="Pfam" id="PF18216">
    <property type="entry name" value="N_formyltrans_C"/>
    <property type="match status" value="1"/>
</dbReference>
<dbReference type="InterPro" id="IPR040660">
    <property type="entry name" value="N_formyltrans_C"/>
</dbReference>
<evidence type="ECO:0000313" key="4">
    <source>
        <dbReference type="Proteomes" id="UP000243250"/>
    </source>
</evidence>
<dbReference type="OrthoDB" id="199806at2157"/>
<keyword evidence="4" id="KW-1185">Reference proteome</keyword>
<protein>
    <submittedName>
        <fullName evidence="3">Methionyl-tRNA formyltransferase</fullName>
    </submittedName>
</protein>
<dbReference type="PANTHER" id="PTHR11138:SF5">
    <property type="entry name" value="METHIONYL-TRNA FORMYLTRANSFERASE, MITOCHONDRIAL"/>
    <property type="match status" value="1"/>
</dbReference>
<reference evidence="4" key="1">
    <citation type="submission" date="2016-10" db="EMBL/GenBank/DDBJ databases">
        <authorList>
            <person name="Varghese N."/>
            <person name="Submissions S."/>
        </authorList>
    </citation>
    <scope>NUCLEOTIDE SEQUENCE [LARGE SCALE GENOMIC DNA]</scope>
    <source>
        <strain evidence="4">CGMCC 1.8711</strain>
    </source>
</reference>
<sequence>MTTVAFFGSHPLGARCLERLHDHDGIDVSVVVTYPPDHDGWWDESVNELAHRLGYPVLTREEAHRATEYPVDYLLSVYYPDVLGPNLLAHPDVAPINLHQAELPRYRGSNVFSHSIMNARADDHWKHGTTMHVMAESVDAGDVIARRFAEIRPDDTARTLYDRVHEVSVELFEEMLPKFVSGELLAMATPQAEFDGERYFYSKASLDGLKEIPAAELADEDGQTELYDRIRALDFPPHEPAYTRVDGEKVYLTLGR</sequence>
<dbReference type="CDD" id="cd08369">
    <property type="entry name" value="FMT_core"/>
    <property type="match status" value="1"/>
</dbReference>
<evidence type="ECO:0000259" key="2">
    <source>
        <dbReference type="Pfam" id="PF18216"/>
    </source>
</evidence>
<dbReference type="Pfam" id="PF00551">
    <property type="entry name" value="Formyl_trans_N"/>
    <property type="match status" value="1"/>
</dbReference>